<proteinExistence type="predicted"/>
<feature type="region of interest" description="Disordered" evidence="1">
    <location>
        <begin position="1"/>
        <end position="32"/>
    </location>
</feature>
<name>A0A7C8NZ65_ORBOL</name>
<sequence>MVNRIKRPVRLRRSTQDRIGSSSRFSPARRPRQCIEERSAPEAEGIAGTNGIRSNRSLKEFLVPLESCTGNLIAVGAGLRDGAQLDEKKDGNGEEVSRNTNESRSAIREVKDVVLIRFKLAILGTQLTYTRDVGELEASRPIIHAC</sequence>
<feature type="compositionally biased region" description="Basic residues" evidence="1">
    <location>
        <begin position="1"/>
        <end position="13"/>
    </location>
</feature>
<organism evidence="2 3">
    <name type="scientific">Orbilia oligospora</name>
    <name type="common">Nematode-trapping fungus</name>
    <name type="synonym">Arthrobotrys oligospora</name>
    <dbReference type="NCBI Taxonomy" id="2813651"/>
    <lineage>
        <taxon>Eukaryota</taxon>
        <taxon>Fungi</taxon>
        <taxon>Dikarya</taxon>
        <taxon>Ascomycota</taxon>
        <taxon>Pezizomycotina</taxon>
        <taxon>Orbiliomycetes</taxon>
        <taxon>Orbiliales</taxon>
        <taxon>Orbiliaceae</taxon>
        <taxon>Orbilia</taxon>
    </lineage>
</organism>
<dbReference type="AlphaFoldDB" id="A0A7C8NZ65"/>
<gene>
    <name evidence="2" type="ORF">TWF703_000078</name>
</gene>
<dbReference type="Proteomes" id="UP000480548">
    <property type="component" value="Unassembled WGS sequence"/>
</dbReference>
<accession>A0A7C8NZ65</accession>
<dbReference type="EMBL" id="WIQZ01000001">
    <property type="protein sequence ID" value="KAF3147238.1"/>
    <property type="molecule type" value="Genomic_DNA"/>
</dbReference>
<comment type="caution">
    <text evidence="2">The sequence shown here is derived from an EMBL/GenBank/DDBJ whole genome shotgun (WGS) entry which is preliminary data.</text>
</comment>
<reference evidence="2 3" key="1">
    <citation type="submission" date="2019-06" db="EMBL/GenBank/DDBJ databases">
        <authorList>
            <person name="Palmer J.M."/>
        </authorList>
    </citation>
    <scope>NUCLEOTIDE SEQUENCE [LARGE SCALE GENOMIC DNA]</scope>
    <source>
        <strain evidence="2 3">TWF703</strain>
    </source>
</reference>
<evidence type="ECO:0000313" key="3">
    <source>
        <dbReference type="Proteomes" id="UP000480548"/>
    </source>
</evidence>
<evidence type="ECO:0000313" key="2">
    <source>
        <dbReference type="EMBL" id="KAF3147238.1"/>
    </source>
</evidence>
<protein>
    <submittedName>
        <fullName evidence="2">Uncharacterized protein</fullName>
    </submittedName>
</protein>
<evidence type="ECO:0000256" key="1">
    <source>
        <dbReference type="SAM" id="MobiDB-lite"/>
    </source>
</evidence>